<evidence type="ECO:0000313" key="1">
    <source>
        <dbReference type="EMBL" id="KAJ8642857.1"/>
    </source>
</evidence>
<gene>
    <name evidence="1" type="ORF">MRB53_004605</name>
</gene>
<organism evidence="1 2">
    <name type="scientific">Persea americana</name>
    <name type="common">Avocado</name>
    <dbReference type="NCBI Taxonomy" id="3435"/>
    <lineage>
        <taxon>Eukaryota</taxon>
        <taxon>Viridiplantae</taxon>
        <taxon>Streptophyta</taxon>
        <taxon>Embryophyta</taxon>
        <taxon>Tracheophyta</taxon>
        <taxon>Spermatophyta</taxon>
        <taxon>Magnoliopsida</taxon>
        <taxon>Magnoliidae</taxon>
        <taxon>Laurales</taxon>
        <taxon>Lauraceae</taxon>
        <taxon>Persea</taxon>
    </lineage>
</organism>
<evidence type="ECO:0000313" key="2">
    <source>
        <dbReference type="Proteomes" id="UP001234297"/>
    </source>
</evidence>
<proteinExistence type="predicted"/>
<accession>A0ACC2MCG2</accession>
<keyword evidence="2" id="KW-1185">Reference proteome</keyword>
<protein>
    <submittedName>
        <fullName evidence="1">Uncharacterized protein</fullName>
    </submittedName>
</protein>
<sequence>MKTRRPMEKRSDSKMTVPCAGCKLLRRRCTMDCIFVPYFPSTEPEKFAGVHRIFGASNVSKMLQDIPINQRGDAVSSLVYEANARVKDPIYGCVGSIASLQSQVSELQSELAMALAETITLRAQLSQALSILASSNNAQMIDDPCVISSMPGQAQTHEPIISFPHLEIEQYNKPF</sequence>
<dbReference type="Proteomes" id="UP001234297">
    <property type="component" value="Chromosome 2"/>
</dbReference>
<reference evidence="1 2" key="1">
    <citation type="journal article" date="2022" name="Hortic Res">
        <title>A haplotype resolved chromosomal level avocado genome allows analysis of novel avocado genes.</title>
        <authorList>
            <person name="Nath O."/>
            <person name="Fletcher S.J."/>
            <person name="Hayward A."/>
            <person name="Shaw L.M."/>
            <person name="Masouleh A.K."/>
            <person name="Furtado A."/>
            <person name="Henry R.J."/>
            <person name="Mitter N."/>
        </authorList>
    </citation>
    <scope>NUCLEOTIDE SEQUENCE [LARGE SCALE GENOMIC DNA]</scope>
    <source>
        <strain evidence="2">cv. Hass</strain>
    </source>
</reference>
<name>A0ACC2MCG2_PERAE</name>
<dbReference type="EMBL" id="CM056810">
    <property type="protein sequence ID" value="KAJ8642857.1"/>
    <property type="molecule type" value="Genomic_DNA"/>
</dbReference>
<comment type="caution">
    <text evidence="1">The sequence shown here is derived from an EMBL/GenBank/DDBJ whole genome shotgun (WGS) entry which is preliminary data.</text>
</comment>